<keyword evidence="5 8" id="KW-0067">ATP-binding</keyword>
<keyword evidence="3 8" id="KW-0547">Nucleotide-binding</keyword>
<dbReference type="EMBL" id="CP012542">
    <property type="protein sequence ID" value="QCD45512.1"/>
    <property type="molecule type" value="Genomic_DNA"/>
</dbReference>
<keyword evidence="8 11" id="KW-0548">Nucleotidyltransferase</keyword>
<feature type="domain" description="AAA+ ATPase" evidence="10">
    <location>
        <begin position="35"/>
        <end position="177"/>
    </location>
</feature>
<dbReference type="Gene3D" id="1.10.8.60">
    <property type="match status" value="1"/>
</dbReference>
<dbReference type="InterPro" id="IPR003593">
    <property type="entry name" value="AAA+_ATPase"/>
</dbReference>
<gene>
    <name evidence="8 11" type="primary">dnaX</name>
    <name evidence="11" type="ORF">CMUC_1763</name>
</gene>
<comment type="function">
    <text evidence="8">DNA polymerase III is a complex, multichain enzyme responsible for most of the replicative synthesis in bacteria. This DNA polymerase also exhibits 3' to 5' exonuclease activity.</text>
</comment>
<comment type="subunit">
    <text evidence="8">DNA polymerase III contains a core (composed of alpha, epsilon and theta chains) that associates with a tau subunit. This core dimerizes to form the POLIII' complex. PolIII' associates with the gamma complex (composed of gamma, delta, delta', psi and chi chains) and with the beta chain to form the complete DNA polymerase III complex.</text>
</comment>
<dbReference type="PANTHER" id="PTHR11669">
    <property type="entry name" value="REPLICATION FACTOR C / DNA POLYMERASE III GAMMA-TAU SUBUNIT"/>
    <property type="match status" value="1"/>
</dbReference>
<dbReference type="EC" id="2.7.7.7" evidence="8"/>
<keyword evidence="12" id="KW-1185">Reference proteome</keyword>
<dbReference type="AlphaFoldDB" id="A0A6G5QIR2"/>
<dbReference type="FunFam" id="1.10.8.60:FF:000013">
    <property type="entry name" value="DNA polymerase III subunit gamma/tau"/>
    <property type="match status" value="1"/>
</dbReference>
<dbReference type="Pfam" id="PF13177">
    <property type="entry name" value="DNA_pol3_delta2"/>
    <property type="match status" value="1"/>
</dbReference>
<keyword evidence="6 8" id="KW-0239">DNA-directed DNA polymerase</keyword>
<evidence type="ECO:0000256" key="3">
    <source>
        <dbReference type="ARBA" id="ARBA00022741"/>
    </source>
</evidence>
<comment type="similarity">
    <text evidence="1 8">Belongs to the DnaX/STICHEL family.</text>
</comment>
<organism evidence="11 12">
    <name type="scientific">Campylobacter mucosalis CCUG 21559</name>
    <dbReference type="NCBI Taxonomy" id="1032067"/>
    <lineage>
        <taxon>Bacteria</taxon>
        <taxon>Pseudomonadati</taxon>
        <taxon>Campylobacterota</taxon>
        <taxon>Epsilonproteobacteria</taxon>
        <taxon>Campylobacterales</taxon>
        <taxon>Campylobacteraceae</taxon>
        <taxon>Campylobacter</taxon>
    </lineage>
</organism>
<dbReference type="GO" id="GO:0003887">
    <property type="term" value="F:DNA-directed DNA polymerase activity"/>
    <property type="evidence" value="ECO:0007669"/>
    <property type="project" value="UniProtKB-KW"/>
</dbReference>
<dbReference type="GO" id="GO:0006261">
    <property type="term" value="P:DNA-templated DNA replication"/>
    <property type="evidence" value="ECO:0007669"/>
    <property type="project" value="TreeGrafter"/>
</dbReference>
<keyword evidence="9" id="KW-0175">Coiled coil</keyword>
<keyword evidence="8 11" id="KW-0808">Transferase</keyword>
<evidence type="ECO:0000313" key="11">
    <source>
        <dbReference type="EMBL" id="QCD45512.1"/>
    </source>
</evidence>
<sequence>MQALALKYRPKNFDELIGQESVSKSLAHALDESRLGHAYLFSGLRGSGKTSSARIFSKALVCENGPTSRPCEICAHCQMANEGRHIDIIEMDAASHRKIDDIRELIEQTKYAPASARFKIFIIDEVHMLTKEAFNALLKTLEEPPSYVKFILATTDPLKLPATVLSRTQHFRFKQISRLNILKHLQFILSKEGINYENEALEILARSGSGSLRDTLTLLDQAIIFSTAHITQSSVASMLGLLDPSRIEQILQTIISSDRQALKTLILELESYEPDMIIDEIIANLKEKFINNDPNFSLLVYERFFRILAQAKTMLNTTSDNGFVLSIMLFMMMEALNLQSIDEAISQAKSQAKPEIQTIQIAQKEPEQTKTTRSDDKYQQFITKIYDRDFDLGECFKRSVEFISFDNQTLKLCTPASGNDREILVSRFKIINQICKEIFGEQTKIDAQKKEVQTTNELDSLKDELKNLQSSKEPQAQIQMPQRAENTTTLLDLNASKSKEELESLKQNSILNEARTLFGEPRIQND</sequence>
<dbReference type="SUPFAM" id="SSF52540">
    <property type="entry name" value="P-loop containing nucleoside triphosphate hydrolases"/>
    <property type="match status" value="1"/>
</dbReference>
<evidence type="ECO:0000256" key="7">
    <source>
        <dbReference type="ARBA" id="ARBA00049244"/>
    </source>
</evidence>
<evidence type="ECO:0000256" key="1">
    <source>
        <dbReference type="ARBA" id="ARBA00006360"/>
    </source>
</evidence>
<keyword evidence="8" id="KW-0235">DNA replication</keyword>
<comment type="catalytic activity">
    <reaction evidence="7 8">
        <text>DNA(n) + a 2'-deoxyribonucleoside 5'-triphosphate = DNA(n+1) + diphosphate</text>
        <dbReference type="Rhea" id="RHEA:22508"/>
        <dbReference type="Rhea" id="RHEA-COMP:17339"/>
        <dbReference type="Rhea" id="RHEA-COMP:17340"/>
        <dbReference type="ChEBI" id="CHEBI:33019"/>
        <dbReference type="ChEBI" id="CHEBI:61560"/>
        <dbReference type="ChEBI" id="CHEBI:173112"/>
        <dbReference type="EC" id="2.7.7.7"/>
    </reaction>
</comment>
<dbReference type="GO" id="GO:0046872">
    <property type="term" value="F:metal ion binding"/>
    <property type="evidence" value="ECO:0007669"/>
    <property type="project" value="UniProtKB-KW"/>
</dbReference>
<dbReference type="InterPro" id="IPR050238">
    <property type="entry name" value="DNA_Rep/Repair_Clamp_Loader"/>
</dbReference>
<name>A0A6G5QIR2_9BACT</name>
<feature type="coiled-coil region" evidence="9">
    <location>
        <begin position="444"/>
        <end position="471"/>
    </location>
</feature>
<evidence type="ECO:0000259" key="10">
    <source>
        <dbReference type="SMART" id="SM00382"/>
    </source>
</evidence>
<dbReference type="NCBIfam" id="NF006280">
    <property type="entry name" value="PRK08451.1"/>
    <property type="match status" value="1"/>
</dbReference>
<evidence type="ECO:0000256" key="4">
    <source>
        <dbReference type="ARBA" id="ARBA00022833"/>
    </source>
</evidence>
<evidence type="ECO:0000256" key="5">
    <source>
        <dbReference type="ARBA" id="ARBA00022840"/>
    </source>
</evidence>
<dbReference type="InterPro" id="IPR045085">
    <property type="entry name" value="HLD_clamp_pol_III_gamma_tau"/>
</dbReference>
<keyword evidence="2" id="KW-0479">Metal-binding</keyword>
<accession>A0A6G5QIR2</accession>
<dbReference type="PANTHER" id="PTHR11669:SF0">
    <property type="entry name" value="PROTEIN STICHEL-LIKE 2"/>
    <property type="match status" value="1"/>
</dbReference>
<evidence type="ECO:0000256" key="6">
    <source>
        <dbReference type="ARBA" id="ARBA00022932"/>
    </source>
</evidence>
<dbReference type="FunFam" id="3.40.50.300:FF:000014">
    <property type="entry name" value="DNA polymerase III subunit gamma/tau"/>
    <property type="match status" value="1"/>
</dbReference>
<dbReference type="Proteomes" id="UP000503264">
    <property type="component" value="Chromosome"/>
</dbReference>
<protein>
    <recommendedName>
        <fullName evidence="8">DNA polymerase III subunit gamma/tau</fullName>
        <ecNumber evidence="8">2.7.7.7</ecNumber>
    </recommendedName>
</protein>
<evidence type="ECO:0000313" key="12">
    <source>
        <dbReference type="Proteomes" id="UP000503264"/>
    </source>
</evidence>
<dbReference type="Gene3D" id="3.40.50.300">
    <property type="entry name" value="P-loop containing nucleotide triphosphate hydrolases"/>
    <property type="match status" value="1"/>
</dbReference>
<dbReference type="CDD" id="cd00009">
    <property type="entry name" value="AAA"/>
    <property type="match status" value="1"/>
</dbReference>
<reference evidence="11 12" key="1">
    <citation type="submission" date="2016-07" db="EMBL/GenBank/DDBJ databases">
        <title>Comparative genomics of the Campylobacter concisus group.</title>
        <authorList>
            <person name="Miller W.G."/>
            <person name="Yee E."/>
            <person name="Chapman M.H."/>
            <person name="Huynh S."/>
            <person name="Bono J.L."/>
            <person name="On S.L.W."/>
            <person name="StLeger J."/>
            <person name="Foster G."/>
            <person name="Parker C.T."/>
        </authorList>
    </citation>
    <scope>NUCLEOTIDE SEQUENCE [LARGE SCALE GENOMIC DNA]</scope>
    <source>
        <strain evidence="11 12">CCUG 21559</strain>
    </source>
</reference>
<keyword evidence="4" id="KW-0862">Zinc</keyword>
<evidence type="ECO:0000256" key="8">
    <source>
        <dbReference type="RuleBase" id="RU364063"/>
    </source>
</evidence>
<evidence type="ECO:0000256" key="9">
    <source>
        <dbReference type="SAM" id="Coils"/>
    </source>
</evidence>
<dbReference type="GO" id="GO:0009360">
    <property type="term" value="C:DNA polymerase III complex"/>
    <property type="evidence" value="ECO:0007669"/>
    <property type="project" value="InterPro"/>
</dbReference>
<dbReference type="GO" id="GO:0005524">
    <property type="term" value="F:ATP binding"/>
    <property type="evidence" value="ECO:0007669"/>
    <property type="project" value="UniProtKB-KW"/>
</dbReference>
<dbReference type="Pfam" id="PF22608">
    <property type="entry name" value="DNAX_ATPase_lid"/>
    <property type="match status" value="1"/>
</dbReference>
<dbReference type="RefSeq" id="WP_171994214.1">
    <property type="nucleotide sequence ID" value="NZ_CP012542.1"/>
</dbReference>
<dbReference type="NCBIfam" id="TIGR02397">
    <property type="entry name" value="dnaX_nterm"/>
    <property type="match status" value="1"/>
</dbReference>
<proteinExistence type="inferred from homology"/>
<dbReference type="SMART" id="SM00382">
    <property type="entry name" value="AAA"/>
    <property type="match status" value="1"/>
</dbReference>
<evidence type="ECO:0000256" key="2">
    <source>
        <dbReference type="ARBA" id="ARBA00022723"/>
    </source>
</evidence>
<dbReference type="CDD" id="cd18137">
    <property type="entry name" value="HLD_clamp_pol_III_gamma_tau"/>
    <property type="match status" value="1"/>
</dbReference>
<dbReference type="InterPro" id="IPR027417">
    <property type="entry name" value="P-loop_NTPase"/>
</dbReference>
<dbReference type="InterPro" id="IPR012763">
    <property type="entry name" value="DNA_pol_III_sug/sutau_N"/>
</dbReference>